<proteinExistence type="predicted"/>
<dbReference type="Proteomes" id="UP000277671">
    <property type="component" value="Unassembled WGS sequence"/>
</dbReference>
<dbReference type="PANTHER" id="PTHR43739:SF5">
    <property type="entry name" value="EXO-ALPHA-SIALIDASE"/>
    <property type="match status" value="1"/>
</dbReference>
<dbReference type="SUPFAM" id="SSF110296">
    <property type="entry name" value="Oligoxyloglucan reducing end-specific cellobiohydrolase"/>
    <property type="match status" value="1"/>
</dbReference>
<sequence>MTTPPAKTLLMIGTTKGLFLATSSDDRLTWEVSGPHFSMTGVYSAAIDKRRSAPRLLAGVSSSHFGPSVATSDDLGGSWREPDQPPLAFPADTETSLGRVWQLAPGSAAEPDVVYAGTEPTALFRSVDGGVSYEMVRALWDHPHRKEWGEGFGGQAAHTVLPHPADPARVLVAMSTGGVYRSDDAGATWTTGNTGIRAYFLPDEWPEFGQCVHKVARDAGDPDRLYAQNHHGVYRSDDAGVTWNSIADGLPSDFGFAMVAHPHRSGVIYNFPLVADGERFPVERRCRPFRSVDAGTTWEPLAVGLPTDPYYAAVLRDAMCVDDAETAGVYFGTRAGEVYASRDEGDSWSLVAAHLPDVLCLRAAEV</sequence>
<accession>A0A495JU45</accession>
<dbReference type="PANTHER" id="PTHR43739">
    <property type="entry name" value="XYLOGLUCANASE (EUROFUNG)"/>
    <property type="match status" value="1"/>
</dbReference>
<evidence type="ECO:0000313" key="1">
    <source>
        <dbReference type="EMBL" id="RKR92530.1"/>
    </source>
</evidence>
<protein>
    <recommendedName>
        <fullName evidence="3">BNR-Asp box repeat protein</fullName>
    </recommendedName>
</protein>
<dbReference type="InterPro" id="IPR015943">
    <property type="entry name" value="WD40/YVTN_repeat-like_dom_sf"/>
</dbReference>
<dbReference type="InterPro" id="IPR052025">
    <property type="entry name" value="Xyloglucanase_GH74"/>
</dbReference>
<evidence type="ECO:0000313" key="2">
    <source>
        <dbReference type="Proteomes" id="UP000277671"/>
    </source>
</evidence>
<dbReference type="GO" id="GO:0010411">
    <property type="term" value="P:xyloglucan metabolic process"/>
    <property type="evidence" value="ECO:0007669"/>
    <property type="project" value="TreeGrafter"/>
</dbReference>
<gene>
    <name evidence="1" type="ORF">BDK92_6971</name>
</gene>
<comment type="caution">
    <text evidence="1">The sequence shown here is derived from an EMBL/GenBank/DDBJ whole genome shotgun (WGS) entry which is preliminary data.</text>
</comment>
<evidence type="ECO:0008006" key="3">
    <source>
        <dbReference type="Google" id="ProtNLM"/>
    </source>
</evidence>
<dbReference type="RefSeq" id="WP_246017415.1">
    <property type="nucleotide sequence ID" value="NZ_RBKT01000001.1"/>
</dbReference>
<organism evidence="1 2">
    <name type="scientific">Micromonospora pisi</name>
    <dbReference type="NCBI Taxonomy" id="589240"/>
    <lineage>
        <taxon>Bacteria</taxon>
        <taxon>Bacillati</taxon>
        <taxon>Actinomycetota</taxon>
        <taxon>Actinomycetes</taxon>
        <taxon>Micromonosporales</taxon>
        <taxon>Micromonosporaceae</taxon>
        <taxon>Micromonospora</taxon>
    </lineage>
</organism>
<dbReference type="EMBL" id="RBKT01000001">
    <property type="protein sequence ID" value="RKR92530.1"/>
    <property type="molecule type" value="Genomic_DNA"/>
</dbReference>
<dbReference type="AlphaFoldDB" id="A0A495JU45"/>
<reference evidence="1 2" key="1">
    <citation type="submission" date="2018-10" db="EMBL/GenBank/DDBJ databases">
        <title>Sequencing the genomes of 1000 actinobacteria strains.</title>
        <authorList>
            <person name="Klenk H.-P."/>
        </authorList>
    </citation>
    <scope>NUCLEOTIDE SEQUENCE [LARGE SCALE GENOMIC DNA]</scope>
    <source>
        <strain evidence="1 2">DSM 45175</strain>
    </source>
</reference>
<keyword evidence="2" id="KW-1185">Reference proteome</keyword>
<dbReference type="Gene3D" id="2.130.10.10">
    <property type="entry name" value="YVTN repeat-like/Quinoprotein amine dehydrogenase"/>
    <property type="match status" value="1"/>
</dbReference>
<name>A0A495JU45_9ACTN</name>
<dbReference type="CDD" id="cd15482">
    <property type="entry name" value="Sialidase_non-viral"/>
    <property type="match status" value="1"/>
</dbReference>